<sequence>MESSPTGRPLITNKRIAFANPPPTEKPRQESNISEEEHPNITNDLQGTLSLSPDSGASGVQYGKKHIEEKRQLPEKLTKNLQGQQQVLTRSSEGDIANTRLTFEIANILYKHQKPFSDRQIVQECLKKFAEVTYGLRHSISIKGEAECCSLVLNKSTDIRDTAELAIFIPAVDKDFNVAEELLDMNPLKNTARDIAPSMIGCHNGLIIKVPEFKPNVIVVHCIIYQENLSA</sequence>
<proteinExistence type="predicted"/>
<feature type="compositionally biased region" description="Polar residues" evidence="1">
    <location>
        <begin position="40"/>
        <end position="55"/>
    </location>
</feature>
<feature type="region of interest" description="Disordered" evidence="1">
    <location>
        <begin position="1"/>
        <end position="61"/>
    </location>
</feature>
<reference evidence="2" key="1">
    <citation type="submission" date="2021-02" db="EMBL/GenBank/DDBJ databases">
        <authorList>
            <person name="Bekaert M."/>
        </authorList>
    </citation>
    <scope>NUCLEOTIDE SEQUENCE</scope>
    <source>
        <strain evidence="2">IoA-00</strain>
    </source>
</reference>
<protein>
    <submittedName>
        <fullName evidence="2">(salmon louse) hypothetical protein</fullName>
    </submittedName>
</protein>
<organism evidence="2 3">
    <name type="scientific">Lepeophtheirus salmonis</name>
    <name type="common">Salmon louse</name>
    <name type="synonym">Caligus salmonis</name>
    <dbReference type="NCBI Taxonomy" id="72036"/>
    <lineage>
        <taxon>Eukaryota</taxon>
        <taxon>Metazoa</taxon>
        <taxon>Ecdysozoa</taxon>
        <taxon>Arthropoda</taxon>
        <taxon>Crustacea</taxon>
        <taxon>Multicrustacea</taxon>
        <taxon>Hexanauplia</taxon>
        <taxon>Copepoda</taxon>
        <taxon>Siphonostomatoida</taxon>
        <taxon>Caligidae</taxon>
        <taxon>Lepeophtheirus</taxon>
    </lineage>
</organism>
<dbReference type="OrthoDB" id="6352818at2759"/>
<evidence type="ECO:0000313" key="3">
    <source>
        <dbReference type="Proteomes" id="UP000675881"/>
    </source>
</evidence>
<name>A0A7R8CFZ5_LEPSM</name>
<dbReference type="EMBL" id="HG994590">
    <property type="protein sequence ID" value="CAF2811137.1"/>
    <property type="molecule type" value="Genomic_DNA"/>
</dbReference>
<dbReference type="PANTHER" id="PTHR45913:SF5">
    <property type="entry name" value="GENERAL TRANSCRIPTION FACTOR II-I REPEAT DOMAIN-CONTAINING PROTEIN 2A-LIKE PROTEIN"/>
    <property type="match status" value="1"/>
</dbReference>
<dbReference type="PANTHER" id="PTHR45913">
    <property type="entry name" value="EPM2A-INTERACTING PROTEIN 1"/>
    <property type="match status" value="1"/>
</dbReference>
<accession>A0A7R8CFZ5</accession>
<feature type="compositionally biased region" description="Basic and acidic residues" evidence="1">
    <location>
        <begin position="25"/>
        <end position="39"/>
    </location>
</feature>
<keyword evidence="3" id="KW-1185">Reference proteome</keyword>
<dbReference type="Proteomes" id="UP000675881">
    <property type="component" value="Chromosome 11"/>
</dbReference>
<gene>
    <name evidence="2" type="ORF">LSAA_3423</name>
</gene>
<dbReference type="AlphaFoldDB" id="A0A7R8CFZ5"/>
<evidence type="ECO:0000313" key="2">
    <source>
        <dbReference type="EMBL" id="CAF2811137.1"/>
    </source>
</evidence>
<evidence type="ECO:0000256" key="1">
    <source>
        <dbReference type="SAM" id="MobiDB-lite"/>
    </source>
</evidence>